<feature type="compositionally biased region" description="Basic and acidic residues" evidence="1">
    <location>
        <begin position="662"/>
        <end position="673"/>
    </location>
</feature>
<protein>
    <submittedName>
        <fullName evidence="2">Uncharacterized protein</fullName>
    </submittedName>
</protein>
<accession>A0A0F9VW63</accession>
<comment type="caution">
    <text evidence="2">The sequence shown here is derived from an EMBL/GenBank/DDBJ whole genome shotgun (WGS) entry which is preliminary data.</text>
</comment>
<feature type="region of interest" description="Disordered" evidence="1">
    <location>
        <begin position="662"/>
        <end position="682"/>
    </location>
</feature>
<gene>
    <name evidence="2" type="ORF">LCGC14_0358320</name>
</gene>
<name>A0A0F9VW63_9ZZZZ</name>
<reference evidence="2" key="1">
    <citation type="journal article" date="2015" name="Nature">
        <title>Complex archaea that bridge the gap between prokaryotes and eukaryotes.</title>
        <authorList>
            <person name="Spang A."/>
            <person name="Saw J.H."/>
            <person name="Jorgensen S.L."/>
            <person name="Zaremba-Niedzwiedzka K."/>
            <person name="Martijn J."/>
            <person name="Lind A.E."/>
            <person name="van Eijk R."/>
            <person name="Schleper C."/>
            <person name="Guy L."/>
            <person name="Ettema T.J."/>
        </authorList>
    </citation>
    <scope>NUCLEOTIDE SEQUENCE</scope>
</reference>
<proteinExistence type="predicted"/>
<organism evidence="2">
    <name type="scientific">marine sediment metagenome</name>
    <dbReference type="NCBI Taxonomy" id="412755"/>
    <lineage>
        <taxon>unclassified sequences</taxon>
        <taxon>metagenomes</taxon>
        <taxon>ecological metagenomes</taxon>
    </lineage>
</organism>
<evidence type="ECO:0000313" key="2">
    <source>
        <dbReference type="EMBL" id="KKN77706.1"/>
    </source>
</evidence>
<evidence type="ECO:0000256" key="1">
    <source>
        <dbReference type="SAM" id="MobiDB-lite"/>
    </source>
</evidence>
<feature type="region of interest" description="Disordered" evidence="1">
    <location>
        <begin position="21"/>
        <end position="52"/>
    </location>
</feature>
<dbReference type="AlphaFoldDB" id="A0A0F9VW63"/>
<dbReference type="EMBL" id="LAZR01000275">
    <property type="protein sequence ID" value="KKN77706.1"/>
    <property type="molecule type" value="Genomic_DNA"/>
</dbReference>
<sequence length="682" mass="74077">MATQEELLQRRKELLLRKRDLLVQQQDQPARPQSRREQPQLSAGPGPGIRQRISQGLGIQQDILFPPLTGGVFTQTAQRGLGRLSTGIKEEGAPFVGETIGEFAGSKFGPKGRVIGAGLGRAAGQGIKQFYQSIVGSPNAPQSVKEAALGELEAFAIGAGTELASETLLRGARRVGAALGFKSSVLKPVPGLDDLNILAKRAGIDLTPAQRTVSRSIDTFEEMAENAMFGRGGIRDIKEIAQPKGVRKLVDNLMDSILPRAGQTGRGELGEIIGDVINKKNKAFKQAGAAAYKRVDRLTRPTVQVRDTFIDIPSRILDESGNPFIRTVRKSVKEEVGGALTNIGSIKKIALDIQKQRLKEGGPSIAIDDLVENILSRPNKVNFRTAHNIRSDFLELARNTPDKKARIVGLSNKVAGIIDSQMASAAKELSPEALAAWRSANAFWKTGKETFNSSVVRRTLKAIANETPDKVFAQLFTAKSPKQIRTIMKLADPLTKRRLQSAFLDDLITKSSVQIPGDVSDLRTLFGKSFIDRFETFGSEALKEVFTKDQLKNIRNVARIAKITQGKPGGAGGFLIQLLQAGPIAGAGGGLITGDPALAIRGLKAAANISGFTFTLSKLLQSPKRSKLLTDLMTVPPGTQQFVALHARLAREIVLIRRKERKEKQVRDTDKRQLPQLRGTRF</sequence>